<sequence length="97" mass="11037">MEQDILDPEKKGQWWLSTMDNVEEVASTIDKECNFSLFCDFDSGLWIIFMVKLDVGCFNMDAESTDMQLLNLLYSSNGNPFLTNLSEVVGQSGWLLL</sequence>
<dbReference type="InParanoid" id="A0A7N2N196"/>
<keyword evidence="2" id="KW-1185">Reference proteome</keyword>
<reference evidence="1 2" key="1">
    <citation type="journal article" date="2016" name="G3 (Bethesda)">
        <title>First Draft Assembly and Annotation of the Genome of a California Endemic Oak Quercus lobata Nee (Fagaceae).</title>
        <authorList>
            <person name="Sork V.L."/>
            <person name="Fitz-Gibbon S.T."/>
            <person name="Puiu D."/>
            <person name="Crepeau M."/>
            <person name="Gugger P.F."/>
            <person name="Sherman R."/>
            <person name="Stevens K."/>
            <person name="Langley C.H."/>
            <person name="Pellegrini M."/>
            <person name="Salzberg S.L."/>
        </authorList>
    </citation>
    <scope>NUCLEOTIDE SEQUENCE [LARGE SCALE GENOMIC DNA]</scope>
    <source>
        <strain evidence="1 2">cv. SW786</strain>
    </source>
</reference>
<name>A0A7N2N196_QUELO</name>
<accession>A0A7N2N196</accession>
<reference evidence="1" key="2">
    <citation type="submission" date="2021-01" db="UniProtKB">
        <authorList>
            <consortium name="EnsemblPlants"/>
        </authorList>
    </citation>
    <scope>IDENTIFICATION</scope>
</reference>
<protein>
    <submittedName>
        <fullName evidence="1">Uncharacterized protein</fullName>
    </submittedName>
</protein>
<dbReference type="AlphaFoldDB" id="A0A7N2N196"/>
<organism evidence="1 2">
    <name type="scientific">Quercus lobata</name>
    <name type="common">Valley oak</name>
    <dbReference type="NCBI Taxonomy" id="97700"/>
    <lineage>
        <taxon>Eukaryota</taxon>
        <taxon>Viridiplantae</taxon>
        <taxon>Streptophyta</taxon>
        <taxon>Embryophyta</taxon>
        <taxon>Tracheophyta</taxon>
        <taxon>Spermatophyta</taxon>
        <taxon>Magnoliopsida</taxon>
        <taxon>eudicotyledons</taxon>
        <taxon>Gunneridae</taxon>
        <taxon>Pentapetalae</taxon>
        <taxon>rosids</taxon>
        <taxon>fabids</taxon>
        <taxon>Fagales</taxon>
        <taxon>Fagaceae</taxon>
        <taxon>Quercus</taxon>
    </lineage>
</organism>
<proteinExistence type="predicted"/>
<dbReference type="EMBL" id="LRBV02000012">
    <property type="status" value="NOT_ANNOTATED_CDS"/>
    <property type="molecule type" value="Genomic_DNA"/>
</dbReference>
<dbReference type="EnsemblPlants" id="QL12p013649:mrna">
    <property type="protein sequence ID" value="QL12p013649:mrna"/>
    <property type="gene ID" value="QL12p013649"/>
</dbReference>
<evidence type="ECO:0000313" key="2">
    <source>
        <dbReference type="Proteomes" id="UP000594261"/>
    </source>
</evidence>
<dbReference type="Proteomes" id="UP000594261">
    <property type="component" value="Chromosome 12"/>
</dbReference>
<evidence type="ECO:0000313" key="1">
    <source>
        <dbReference type="EnsemblPlants" id="QL12p013649:mrna"/>
    </source>
</evidence>
<dbReference type="Gramene" id="QL12p013649:mrna">
    <property type="protein sequence ID" value="QL12p013649:mrna"/>
    <property type="gene ID" value="QL12p013649"/>
</dbReference>